<proteinExistence type="predicted"/>
<evidence type="ECO:0000313" key="2">
    <source>
        <dbReference type="Proteomes" id="UP001150603"/>
    </source>
</evidence>
<comment type="caution">
    <text evidence="1">The sequence shown here is derived from an EMBL/GenBank/DDBJ whole genome shotgun (WGS) entry which is preliminary data.</text>
</comment>
<accession>A0ACC1J3L6</accession>
<name>A0ACC1J3L6_9FUNG</name>
<evidence type="ECO:0000313" key="1">
    <source>
        <dbReference type="EMBL" id="KAJ1936100.1"/>
    </source>
</evidence>
<reference evidence="1" key="1">
    <citation type="submission" date="2022-07" db="EMBL/GenBank/DDBJ databases">
        <title>Phylogenomic reconstructions and comparative analyses of Kickxellomycotina fungi.</title>
        <authorList>
            <person name="Reynolds N.K."/>
            <person name="Stajich J.E."/>
            <person name="Barry K."/>
            <person name="Grigoriev I.V."/>
            <person name="Crous P."/>
            <person name="Smith M.E."/>
        </authorList>
    </citation>
    <scope>NUCLEOTIDE SEQUENCE</scope>
    <source>
        <strain evidence="1">NRRL 5244</strain>
    </source>
</reference>
<gene>
    <name evidence="1" type="ORF">FBU59_005166</name>
</gene>
<protein>
    <submittedName>
        <fullName evidence="1">Uncharacterized protein</fullName>
    </submittedName>
</protein>
<keyword evidence="2" id="KW-1185">Reference proteome</keyword>
<organism evidence="1 2">
    <name type="scientific">Linderina macrospora</name>
    <dbReference type="NCBI Taxonomy" id="4868"/>
    <lineage>
        <taxon>Eukaryota</taxon>
        <taxon>Fungi</taxon>
        <taxon>Fungi incertae sedis</taxon>
        <taxon>Zoopagomycota</taxon>
        <taxon>Kickxellomycotina</taxon>
        <taxon>Kickxellomycetes</taxon>
        <taxon>Kickxellales</taxon>
        <taxon>Kickxellaceae</taxon>
        <taxon>Linderina</taxon>
    </lineage>
</organism>
<sequence>MGSDDEDGSGEPQALGAIAEDPVQAERRWTRMLHENQHLFTPAELPVLDTVADRPPAPVELPTLDIAPTAFSDAVKLALPEIVPGSSSPRLSPVHSESEQDPELTRPAESNDNPVEDLFSGTMFAAPVAAPVPSTPESADGFSDAQEQLDTAMGTMGGAELGTFLAGSGRQRILDAYMQRLAFADRPIDFALRHLLRHLHLPREAQQIDRVMTAFAARYHACNPSLFGSADTVYAYAFALLLLHTDAHNPKVRTKITRAQFVARARLMDDDGEIFDQVLEILYDNVTAARFEYAPGADPHPPDADGTSGFGKWFKRMFSPACPPDATRPISPADLPSKQYSYTPGDQPTSHSTSHSADLPPSPLAMALDASHDDLSLPRPMAVESIRLSSLKSHVKRRTSLRHGRPVSGIIDSPTRSSASLSPPTTALLRVDMAGRVFRKMDRLGNGRRGL</sequence>
<dbReference type="Proteomes" id="UP001150603">
    <property type="component" value="Unassembled WGS sequence"/>
</dbReference>
<dbReference type="EMBL" id="JANBPW010004000">
    <property type="protein sequence ID" value="KAJ1936100.1"/>
    <property type="molecule type" value="Genomic_DNA"/>
</dbReference>
<feature type="non-terminal residue" evidence="1">
    <location>
        <position position="451"/>
    </location>
</feature>